<feature type="domain" description="Orn/DAP/Arg decarboxylase 2 N-terminal" evidence="6">
    <location>
        <begin position="63"/>
        <end position="295"/>
    </location>
</feature>
<dbReference type="AlphaFoldDB" id="A0A4Q8AIH1"/>
<reference evidence="7 8" key="1">
    <citation type="submission" date="2019-02" db="EMBL/GenBank/DDBJ databases">
        <title>Sequencing the genomes of 1000 actinobacteria strains.</title>
        <authorList>
            <person name="Klenk H.-P."/>
        </authorList>
    </citation>
    <scope>NUCLEOTIDE SEQUENCE [LARGE SCALE GENOMIC DNA]</scope>
    <source>
        <strain evidence="7 8">DSM 18319</strain>
    </source>
</reference>
<dbReference type="RefSeq" id="WP_165397270.1">
    <property type="nucleotide sequence ID" value="NZ_SHLC01000001.1"/>
</dbReference>
<comment type="caution">
    <text evidence="7">The sequence shown here is derived from an EMBL/GenBank/DDBJ whole genome shotgun (WGS) entry which is preliminary data.</text>
</comment>
<dbReference type="Gene3D" id="2.40.37.10">
    <property type="entry name" value="Lyase, Ornithine Decarboxylase, Chain A, domain 1"/>
    <property type="match status" value="1"/>
</dbReference>
<proteinExistence type="inferred from homology"/>
<dbReference type="EMBL" id="SHLC01000001">
    <property type="protein sequence ID" value="RZU64250.1"/>
    <property type="molecule type" value="Genomic_DNA"/>
</dbReference>
<sequence length="427" mass="45181">MSIDTIPSRPRSAADRTRRDGLQRHERRSTGRAALHEYASTIGLAALVRRAGTPLFVLDPARVAGEFERFAALLPFVRLRYALAALPHPAVIRTVASCGGGFDAVSTGELAMLAHEQIPASDAVFSHPIKRADDIVAAAAAGVRLFVADNPAEVRKFTGVNPELRLLLRLRRAADAAGHPLDGAHFGIDTEHALNLARFAASIGVRVAGFSVHVAASEPDAPAALSSMLHEALRLIDEGNARWGLGLDTIDLGGGMPAEHEGGEGVDAIAEVVRNVLAPRVPQLRVLAVLGRCIAAPAMLLATSVVGQATRDGEIWHYLDDGMHGSFAGLRGSGEVPSMFSLGEIERAGADEREPLYPCTLAGASTDGIDVIARGIPLPPLGLNDVLLCPDMGAYSLVMASNFEAVHRTRVHVLRPSRAQSKRTVSV</sequence>
<comment type="similarity">
    <text evidence="2">Belongs to the Orn/Lys/Arg decarboxylase class-II family.</text>
</comment>
<dbReference type="GO" id="GO:0004586">
    <property type="term" value="F:ornithine decarboxylase activity"/>
    <property type="evidence" value="ECO:0007669"/>
    <property type="project" value="TreeGrafter"/>
</dbReference>
<keyword evidence="4" id="KW-0456">Lyase</keyword>
<accession>A0A4Q8AIH1</accession>
<evidence type="ECO:0000259" key="6">
    <source>
        <dbReference type="Pfam" id="PF02784"/>
    </source>
</evidence>
<dbReference type="PANTHER" id="PTHR11482">
    <property type="entry name" value="ARGININE/DIAMINOPIMELATE/ORNITHINE DECARBOXYLASE"/>
    <property type="match status" value="1"/>
</dbReference>
<evidence type="ECO:0000256" key="3">
    <source>
        <dbReference type="ARBA" id="ARBA00022898"/>
    </source>
</evidence>
<dbReference type="PROSITE" id="PS00879">
    <property type="entry name" value="ODR_DC_2_2"/>
    <property type="match status" value="1"/>
</dbReference>
<dbReference type="InterPro" id="IPR000183">
    <property type="entry name" value="Orn/DAP/Arg_de-COase"/>
</dbReference>
<dbReference type="InterPro" id="IPR022657">
    <property type="entry name" value="De-COase2_CS"/>
</dbReference>
<dbReference type="SUPFAM" id="SSF51419">
    <property type="entry name" value="PLP-binding barrel"/>
    <property type="match status" value="1"/>
</dbReference>
<dbReference type="GO" id="GO:0005737">
    <property type="term" value="C:cytoplasm"/>
    <property type="evidence" value="ECO:0007669"/>
    <property type="project" value="TreeGrafter"/>
</dbReference>
<dbReference type="PRINTS" id="PR01182">
    <property type="entry name" value="ORNDCRBXLASE"/>
</dbReference>
<evidence type="ECO:0000313" key="8">
    <source>
        <dbReference type="Proteomes" id="UP000291483"/>
    </source>
</evidence>
<dbReference type="Pfam" id="PF02784">
    <property type="entry name" value="Orn_Arg_deC_N"/>
    <property type="match status" value="1"/>
</dbReference>
<dbReference type="GO" id="GO:0033387">
    <property type="term" value="P:putrescine biosynthetic process from arginine, via ornithine"/>
    <property type="evidence" value="ECO:0007669"/>
    <property type="project" value="TreeGrafter"/>
</dbReference>
<dbReference type="InterPro" id="IPR022644">
    <property type="entry name" value="De-COase2_N"/>
</dbReference>
<comment type="cofactor">
    <cofactor evidence="1">
        <name>pyridoxal 5'-phosphate</name>
        <dbReference type="ChEBI" id="CHEBI:597326"/>
    </cofactor>
</comment>
<dbReference type="PRINTS" id="PR01179">
    <property type="entry name" value="ODADCRBXLASE"/>
</dbReference>
<dbReference type="InterPro" id="IPR009006">
    <property type="entry name" value="Ala_racemase/Decarboxylase_C"/>
</dbReference>
<dbReference type="Proteomes" id="UP000291483">
    <property type="component" value="Unassembled WGS sequence"/>
</dbReference>
<feature type="region of interest" description="Disordered" evidence="5">
    <location>
        <begin position="1"/>
        <end position="30"/>
    </location>
</feature>
<gene>
    <name evidence="7" type="ORF">EV379_0544</name>
</gene>
<keyword evidence="8" id="KW-1185">Reference proteome</keyword>
<protein>
    <submittedName>
        <fullName evidence="7">Ornithine decarboxylase</fullName>
    </submittedName>
</protein>
<evidence type="ECO:0000256" key="1">
    <source>
        <dbReference type="ARBA" id="ARBA00001933"/>
    </source>
</evidence>
<dbReference type="InterPro" id="IPR002433">
    <property type="entry name" value="Orn_de-COase"/>
</dbReference>
<evidence type="ECO:0000256" key="2">
    <source>
        <dbReference type="ARBA" id="ARBA00008872"/>
    </source>
</evidence>
<dbReference type="InterPro" id="IPR029066">
    <property type="entry name" value="PLP-binding_barrel"/>
</dbReference>
<evidence type="ECO:0000313" key="7">
    <source>
        <dbReference type="EMBL" id="RZU64250.1"/>
    </source>
</evidence>
<feature type="compositionally biased region" description="Basic and acidic residues" evidence="5">
    <location>
        <begin position="12"/>
        <end position="24"/>
    </location>
</feature>
<dbReference type="SUPFAM" id="SSF50621">
    <property type="entry name" value="Alanine racemase C-terminal domain-like"/>
    <property type="match status" value="1"/>
</dbReference>
<organism evidence="7 8">
    <name type="scientific">Microterricola gilva</name>
    <dbReference type="NCBI Taxonomy" id="393267"/>
    <lineage>
        <taxon>Bacteria</taxon>
        <taxon>Bacillati</taxon>
        <taxon>Actinomycetota</taxon>
        <taxon>Actinomycetes</taxon>
        <taxon>Micrococcales</taxon>
        <taxon>Microbacteriaceae</taxon>
        <taxon>Microterricola</taxon>
    </lineage>
</organism>
<dbReference type="Gene3D" id="3.20.20.10">
    <property type="entry name" value="Alanine racemase"/>
    <property type="match status" value="1"/>
</dbReference>
<name>A0A4Q8AIH1_9MICO</name>
<evidence type="ECO:0000256" key="5">
    <source>
        <dbReference type="SAM" id="MobiDB-lite"/>
    </source>
</evidence>
<dbReference type="PANTHER" id="PTHR11482:SF6">
    <property type="entry name" value="ORNITHINE DECARBOXYLASE 1-RELATED"/>
    <property type="match status" value="1"/>
</dbReference>
<keyword evidence="3" id="KW-0663">Pyridoxal phosphate</keyword>
<evidence type="ECO:0000256" key="4">
    <source>
        <dbReference type="ARBA" id="ARBA00023239"/>
    </source>
</evidence>